<dbReference type="InterPro" id="IPR029057">
    <property type="entry name" value="PRTase-like"/>
</dbReference>
<sequence length="741" mass="81398">MPANRENASSNIVSPMADLQLKQSKAPEILAASDHKAIVVGLYGVPGSGKTFLLNQLEQELGQTHFAFYEGSRTIANVVPGGIEAFQSMEEQEKAHWRRRAIDAIGKNCADSGQVAVVAGSYFPGPLFLCPCRSGVPKHFLGASVFSAKRNILTQGITTGHFMFWPEGQEAGRPVYTQNDLKMFTHILYLDFPAEMVVRRCLDDTNRTRPSASAGHLRKWQQEEKTQLRDLCRGHDILFLPVSPSPTLPNKISTLLHDFRYHNEKYNLSKAESSLDDSVVASPGQLKTVLVIDADRTLAAEDTGALFWKRVSKMWPSQYEASTLNTLFSSALGHTYTAFRQAVLLYEETANDQEFDDLCQDVASAVTMHPEFVSLLQLVAEQNHVGALVVTCGLRRVWDKVLEREGLSKKVKVIGGGRVADGFVVSPTVKGTLVARLRDFHHIRVWAFGDSPLDMDMLGKADEAIIVVGEEQTRSKTMDALLTEAIDNDGFRAHQALLPSNASPRLDISKLPLIKLTEPAFVEALLSGSYTKSGPQVLCATNENAAKLLATRMRDAAVAGPDLREVHRRVGWYLANEFLTGVVGLEKCPIRHVLGNQTRGYQLSHEQQTTIVALMRGGEPMAFGVNDAFPLAMFVHARDADDIKLHHLQGQLTVILVDSVVNTGKTVVEFVQHVRKLHATIRIVVVAGVVQAQCLAGAGLKQTLAHHANLHLITLRTSDTKFTGSGTTDTGNRLFNTTHLP</sequence>
<dbReference type="CDD" id="cd06223">
    <property type="entry name" value="PRTases_typeI"/>
    <property type="match status" value="1"/>
</dbReference>
<dbReference type="Pfam" id="PF12710">
    <property type="entry name" value="HAD"/>
    <property type="match status" value="1"/>
</dbReference>
<dbReference type="PANTHER" id="PTHR43344">
    <property type="entry name" value="PHOSPHOSERINE PHOSPHATASE"/>
    <property type="match status" value="1"/>
</dbReference>
<dbReference type="PANTHER" id="PTHR43344:SF20">
    <property type="entry name" value="URACIL PHOSPHORIBOSYLTRANSFERASE"/>
    <property type="match status" value="1"/>
</dbReference>
<evidence type="ECO:0000313" key="2">
    <source>
        <dbReference type="EMBL" id="CAF9934697.1"/>
    </source>
</evidence>
<protein>
    <recommendedName>
        <fullName evidence="1">Phosphoribosyltransferase domain-containing protein</fullName>
    </recommendedName>
</protein>
<gene>
    <name evidence="2" type="ORF">IMSHALPRED_009809</name>
</gene>
<comment type="caution">
    <text evidence="2">The sequence shown here is derived from an EMBL/GenBank/DDBJ whole genome shotgun (WGS) entry which is preliminary data.</text>
</comment>
<dbReference type="Gene3D" id="3.40.50.300">
    <property type="entry name" value="P-loop containing nucleotide triphosphate hydrolases"/>
    <property type="match status" value="2"/>
</dbReference>
<accession>A0A8H3G504</accession>
<dbReference type="SUPFAM" id="SSF56784">
    <property type="entry name" value="HAD-like"/>
    <property type="match status" value="1"/>
</dbReference>
<dbReference type="GO" id="GO:0036424">
    <property type="term" value="F:L-phosphoserine phosphatase activity"/>
    <property type="evidence" value="ECO:0007669"/>
    <property type="project" value="TreeGrafter"/>
</dbReference>
<keyword evidence="3" id="KW-1185">Reference proteome</keyword>
<dbReference type="AlphaFoldDB" id="A0A8H3G504"/>
<dbReference type="SUPFAM" id="SSF53271">
    <property type="entry name" value="PRTase-like"/>
    <property type="match status" value="1"/>
</dbReference>
<dbReference type="InterPro" id="IPR023214">
    <property type="entry name" value="HAD_sf"/>
</dbReference>
<dbReference type="InterPro" id="IPR027417">
    <property type="entry name" value="P-loop_NTPase"/>
</dbReference>
<dbReference type="GO" id="GO:0005737">
    <property type="term" value="C:cytoplasm"/>
    <property type="evidence" value="ECO:0007669"/>
    <property type="project" value="TreeGrafter"/>
</dbReference>
<reference evidence="2" key="1">
    <citation type="submission" date="2021-03" db="EMBL/GenBank/DDBJ databases">
        <authorList>
            <person name="Tagirdzhanova G."/>
        </authorList>
    </citation>
    <scope>NUCLEOTIDE SEQUENCE</scope>
</reference>
<dbReference type="Pfam" id="PF13207">
    <property type="entry name" value="AAA_17"/>
    <property type="match status" value="2"/>
</dbReference>
<feature type="domain" description="Phosphoribosyltransferase" evidence="1">
    <location>
        <begin position="541"/>
        <end position="737"/>
    </location>
</feature>
<dbReference type="Pfam" id="PF14681">
    <property type="entry name" value="UPRTase"/>
    <property type="match status" value="1"/>
</dbReference>
<dbReference type="Gene3D" id="3.40.50.2020">
    <property type="match status" value="1"/>
</dbReference>
<dbReference type="GO" id="GO:0006564">
    <property type="term" value="P:L-serine biosynthetic process"/>
    <property type="evidence" value="ECO:0007669"/>
    <property type="project" value="TreeGrafter"/>
</dbReference>
<dbReference type="GO" id="GO:0000287">
    <property type="term" value="F:magnesium ion binding"/>
    <property type="evidence" value="ECO:0007669"/>
    <property type="project" value="TreeGrafter"/>
</dbReference>
<dbReference type="InterPro" id="IPR036412">
    <property type="entry name" value="HAD-like_sf"/>
</dbReference>
<dbReference type="InterPro" id="IPR050582">
    <property type="entry name" value="HAD-like_SerB"/>
</dbReference>
<evidence type="ECO:0000313" key="3">
    <source>
        <dbReference type="Proteomes" id="UP000664534"/>
    </source>
</evidence>
<dbReference type="SUPFAM" id="SSF52540">
    <property type="entry name" value="P-loop containing nucleoside triphosphate hydrolases"/>
    <property type="match status" value="1"/>
</dbReference>
<name>A0A8H3G504_9LECA</name>
<dbReference type="OrthoDB" id="5416609at2759"/>
<dbReference type="Gene3D" id="3.40.50.1000">
    <property type="entry name" value="HAD superfamily/HAD-like"/>
    <property type="match status" value="1"/>
</dbReference>
<dbReference type="Proteomes" id="UP000664534">
    <property type="component" value="Unassembled WGS sequence"/>
</dbReference>
<proteinExistence type="predicted"/>
<dbReference type="InterPro" id="IPR000836">
    <property type="entry name" value="PRTase_dom"/>
</dbReference>
<organism evidence="2 3">
    <name type="scientific">Imshaugia aleurites</name>
    <dbReference type="NCBI Taxonomy" id="172621"/>
    <lineage>
        <taxon>Eukaryota</taxon>
        <taxon>Fungi</taxon>
        <taxon>Dikarya</taxon>
        <taxon>Ascomycota</taxon>
        <taxon>Pezizomycotina</taxon>
        <taxon>Lecanoromycetes</taxon>
        <taxon>OSLEUM clade</taxon>
        <taxon>Lecanoromycetidae</taxon>
        <taxon>Lecanorales</taxon>
        <taxon>Lecanorineae</taxon>
        <taxon>Parmeliaceae</taxon>
        <taxon>Imshaugia</taxon>
    </lineage>
</organism>
<evidence type="ECO:0000259" key="1">
    <source>
        <dbReference type="Pfam" id="PF14681"/>
    </source>
</evidence>
<dbReference type="EMBL" id="CAJPDT010000078">
    <property type="protein sequence ID" value="CAF9934697.1"/>
    <property type="molecule type" value="Genomic_DNA"/>
</dbReference>